<name>A0A8C6W9M3_NANGA</name>
<feature type="coiled-coil region" evidence="2">
    <location>
        <begin position="101"/>
        <end position="135"/>
    </location>
</feature>
<accession>A0A8C6W9M3</accession>
<keyword evidence="2" id="KW-0175">Coiled coil</keyword>
<dbReference type="Pfam" id="PF12624">
    <property type="entry name" value="VPS13_N"/>
    <property type="match status" value="1"/>
</dbReference>
<dbReference type="AlphaFoldDB" id="A0A8C6W9M3"/>
<gene>
    <name evidence="4" type="primary">Vps13a</name>
</gene>
<protein>
    <submittedName>
        <fullName evidence="4">Vacuolar protein sorting 13A</fullName>
    </submittedName>
</protein>
<keyword evidence="5" id="KW-1185">Reference proteome</keyword>
<dbReference type="InterPro" id="IPR026847">
    <property type="entry name" value="VPS13"/>
</dbReference>
<evidence type="ECO:0000313" key="4">
    <source>
        <dbReference type="Ensembl" id="ENSNGAP00000017656.1"/>
    </source>
</evidence>
<dbReference type="InterPro" id="IPR026854">
    <property type="entry name" value="VPS13_N"/>
</dbReference>
<dbReference type="GO" id="GO:0006914">
    <property type="term" value="P:autophagy"/>
    <property type="evidence" value="ECO:0007669"/>
    <property type="project" value="TreeGrafter"/>
</dbReference>
<dbReference type="PANTHER" id="PTHR16166">
    <property type="entry name" value="VACUOLAR PROTEIN SORTING-ASSOCIATED PROTEIN VPS13"/>
    <property type="match status" value="1"/>
</dbReference>
<evidence type="ECO:0000256" key="1">
    <source>
        <dbReference type="ARBA" id="ARBA00022448"/>
    </source>
</evidence>
<evidence type="ECO:0000256" key="2">
    <source>
        <dbReference type="SAM" id="Coils"/>
    </source>
</evidence>
<reference evidence="4" key="2">
    <citation type="submission" date="2025-09" db="UniProtKB">
        <authorList>
            <consortium name="Ensembl"/>
        </authorList>
    </citation>
    <scope>IDENTIFICATION</scope>
</reference>
<feature type="domain" description="Chorein N-terminal" evidence="3">
    <location>
        <begin position="2"/>
        <end position="167"/>
    </location>
</feature>
<organism evidence="4 5">
    <name type="scientific">Nannospalax galili</name>
    <name type="common">Northern Israeli blind subterranean mole rat</name>
    <name type="synonym">Spalax galili</name>
    <dbReference type="NCBI Taxonomy" id="1026970"/>
    <lineage>
        <taxon>Eukaryota</taxon>
        <taxon>Metazoa</taxon>
        <taxon>Chordata</taxon>
        <taxon>Craniata</taxon>
        <taxon>Vertebrata</taxon>
        <taxon>Euteleostomi</taxon>
        <taxon>Mammalia</taxon>
        <taxon>Eutheria</taxon>
        <taxon>Euarchontoglires</taxon>
        <taxon>Glires</taxon>
        <taxon>Rodentia</taxon>
        <taxon>Myomorpha</taxon>
        <taxon>Muroidea</taxon>
        <taxon>Spalacidae</taxon>
        <taxon>Spalacinae</taxon>
        <taxon>Nannospalax</taxon>
    </lineage>
</organism>
<dbReference type="Ensembl" id="ENSNGAT00000023289.1">
    <property type="protein sequence ID" value="ENSNGAP00000017656.1"/>
    <property type="gene ID" value="ENSNGAG00000018000.1"/>
</dbReference>
<evidence type="ECO:0000259" key="3">
    <source>
        <dbReference type="Pfam" id="PF12624"/>
    </source>
</evidence>
<dbReference type="GeneTree" id="ENSGT00950000183083"/>
<reference evidence="4" key="1">
    <citation type="submission" date="2025-08" db="UniProtKB">
        <authorList>
            <consortium name="Ensembl"/>
        </authorList>
    </citation>
    <scope>IDENTIFICATION</scope>
</reference>
<dbReference type="GO" id="GO:0045053">
    <property type="term" value="P:protein retention in Golgi apparatus"/>
    <property type="evidence" value="ECO:0007669"/>
    <property type="project" value="TreeGrafter"/>
</dbReference>
<dbReference type="GO" id="GO:0006623">
    <property type="term" value="P:protein targeting to vacuole"/>
    <property type="evidence" value="ECO:0007669"/>
    <property type="project" value="TreeGrafter"/>
</dbReference>
<keyword evidence="1" id="KW-0813">Transport</keyword>
<evidence type="ECO:0000313" key="5">
    <source>
        <dbReference type="Proteomes" id="UP000694381"/>
    </source>
</evidence>
<dbReference type="PANTHER" id="PTHR16166:SF22">
    <property type="entry name" value="INTERMEMBRANE LIPID TRANSFER PROTEIN VPS13A"/>
    <property type="match status" value="1"/>
</dbReference>
<sequence length="188" mass="21756">MVFESVVVDVLNRFLGDYVVNLDTSQLSLGIWQGAVVLKNLEIKENALSELDVPFKVKVGHIGNLKLIIPWKNLYTQPVEAVLEEIYLLIVPSSRIKYDPVKEEKQFMETKQQELKRIEEAKQKVVDQEKCQEEKQDTFAEKLITQIIKNLQVKISSIHIRYEDDVSILIERMNAYNTCTQLAFCTLI</sequence>
<dbReference type="Proteomes" id="UP000694381">
    <property type="component" value="Unassembled WGS sequence"/>
</dbReference>
<proteinExistence type="predicted"/>